<evidence type="ECO:0000313" key="14">
    <source>
        <dbReference type="EMBL" id="KKK39404.1"/>
    </source>
</evidence>
<evidence type="ECO:0000256" key="6">
    <source>
        <dbReference type="ARBA" id="ARBA00023154"/>
    </source>
</evidence>
<comment type="pathway">
    <text evidence="2">Amino-acid biosynthesis; L-lysine biosynthesis via DAP pathway; (S)-tetrahydrodipicolinate from L-aspartate: step 3/4.</text>
</comment>
<evidence type="ECO:0000256" key="1">
    <source>
        <dbReference type="ARBA" id="ARBA00003294"/>
    </source>
</evidence>
<comment type="caution">
    <text evidence="14">The sequence shown here is derived from an EMBL/GenBank/DDBJ whole genome shotgun (WGS) entry which is preliminary data.</text>
</comment>
<evidence type="ECO:0000313" key="15">
    <source>
        <dbReference type="Proteomes" id="UP000034166"/>
    </source>
</evidence>
<dbReference type="PATRIC" id="fig|1408103.3.peg.914"/>
<evidence type="ECO:0000256" key="12">
    <source>
        <dbReference type="PIRSR" id="PIRSR001365-1"/>
    </source>
</evidence>
<protein>
    <recommendedName>
        <fullName evidence="3 10">4-hydroxy-tetrahydrodipicolinate synthase</fullName>
        <ecNumber evidence="3 10">4.3.3.7</ecNumber>
    </recommendedName>
</protein>
<dbReference type="GO" id="GO:0019877">
    <property type="term" value="P:diaminopimelate biosynthetic process"/>
    <property type="evidence" value="ECO:0007669"/>
    <property type="project" value="UniProtKB-KW"/>
</dbReference>
<dbReference type="UniPathway" id="UPA00034">
    <property type="reaction ID" value="UER00017"/>
</dbReference>
<gene>
    <name evidence="14" type="ORF">WQ57_04040</name>
</gene>
<dbReference type="Pfam" id="PF00701">
    <property type="entry name" value="DHDPS"/>
    <property type="match status" value="1"/>
</dbReference>
<dbReference type="AlphaFoldDB" id="A0A0M2SXW5"/>
<dbReference type="InterPro" id="IPR013785">
    <property type="entry name" value="Aldolase_TIM"/>
</dbReference>
<dbReference type="InterPro" id="IPR002220">
    <property type="entry name" value="DapA-like"/>
</dbReference>
<keyword evidence="8" id="KW-0704">Schiff base</keyword>
<reference evidence="14 15" key="1">
    <citation type="submission" date="2015-04" db="EMBL/GenBank/DDBJ databases">
        <title>Taxonomic description and genome sequence of Bacillus campisalis sp. nov., a novel member of the genus Bacillus isolated from solar saltern.</title>
        <authorList>
            <person name="Mathan Kumar R."/>
            <person name="Kaur G."/>
            <person name="Kumar A."/>
            <person name="Singh N.K."/>
            <person name="Kaur N."/>
            <person name="Kumar N."/>
            <person name="Mayilraj S."/>
        </authorList>
    </citation>
    <scope>NUCLEOTIDE SEQUENCE [LARGE SCALE GENOMIC DNA]</scope>
    <source>
        <strain evidence="14 15">SA2-6</strain>
    </source>
</reference>
<dbReference type="InterPro" id="IPR020624">
    <property type="entry name" value="Schiff_base-form_aldolases_CS"/>
</dbReference>
<evidence type="ECO:0000256" key="9">
    <source>
        <dbReference type="ARBA" id="ARBA00047836"/>
    </source>
</evidence>
<dbReference type="EC" id="4.3.3.7" evidence="3 10"/>
<proteinExistence type="inferred from homology"/>
<dbReference type="PRINTS" id="PR00146">
    <property type="entry name" value="DHPICSNTHASE"/>
</dbReference>
<dbReference type="NCBIfam" id="TIGR00674">
    <property type="entry name" value="dapA"/>
    <property type="match status" value="1"/>
</dbReference>
<evidence type="ECO:0000256" key="8">
    <source>
        <dbReference type="ARBA" id="ARBA00023270"/>
    </source>
</evidence>
<evidence type="ECO:0000256" key="5">
    <source>
        <dbReference type="ARBA" id="ARBA00022915"/>
    </source>
</evidence>
<dbReference type="Proteomes" id="UP000034166">
    <property type="component" value="Unassembled WGS sequence"/>
</dbReference>
<keyword evidence="7 11" id="KW-0456">Lyase</keyword>
<dbReference type="GO" id="GO:0009089">
    <property type="term" value="P:lysine biosynthetic process via diaminopimelate"/>
    <property type="evidence" value="ECO:0007669"/>
    <property type="project" value="UniProtKB-UniRule"/>
</dbReference>
<evidence type="ECO:0000256" key="10">
    <source>
        <dbReference type="NCBIfam" id="TIGR00674"/>
    </source>
</evidence>
<sequence>MAATNLFTGIIPPVSTIFNKDGKLDQAGMSLLINDLISRGVNGLFFLGTGGEFSQLTIEERKEVAEFAVKEVNGRVPVLIGTGALNTKTVIELNKHAKAIQADGVVVVNPYYLTLSEENLYRHYSEIAEHTELPILLYNFPALTGQNLSANLVLRLVNQYNHIVGIKETVEKIGHIREIILKVKSGNPEFRVLCGYEDLFLDTLTLGGDGIIGAGCNFAPELSIDLYDAFLRGDYQKAVELNKRLAMIPEMYKLDTPFINVIKEAIAMSGLDISTEVLPPVRPLDEEKKKELENILKQAEILAKNV</sequence>
<comment type="catalytic activity">
    <reaction evidence="9">
        <text>L-aspartate 4-semialdehyde + pyruvate = (2S,4S)-4-hydroxy-2,3,4,5-tetrahydrodipicolinate + H2O + H(+)</text>
        <dbReference type="Rhea" id="RHEA:34171"/>
        <dbReference type="ChEBI" id="CHEBI:15361"/>
        <dbReference type="ChEBI" id="CHEBI:15377"/>
        <dbReference type="ChEBI" id="CHEBI:15378"/>
        <dbReference type="ChEBI" id="CHEBI:67139"/>
        <dbReference type="ChEBI" id="CHEBI:537519"/>
        <dbReference type="EC" id="4.3.3.7"/>
    </reaction>
</comment>
<dbReference type="InterPro" id="IPR020625">
    <property type="entry name" value="Schiff_base-form_aldolases_AS"/>
</dbReference>
<dbReference type="OrthoDB" id="9771791at2"/>
<evidence type="ECO:0000256" key="13">
    <source>
        <dbReference type="PIRSR" id="PIRSR001365-2"/>
    </source>
</evidence>
<dbReference type="Gene3D" id="3.20.20.70">
    <property type="entry name" value="Aldolase class I"/>
    <property type="match status" value="1"/>
</dbReference>
<dbReference type="PANTHER" id="PTHR12128">
    <property type="entry name" value="DIHYDRODIPICOLINATE SYNTHASE"/>
    <property type="match status" value="1"/>
</dbReference>
<feature type="binding site" evidence="13">
    <location>
        <position position="212"/>
    </location>
    <ligand>
        <name>pyruvate</name>
        <dbReference type="ChEBI" id="CHEBI:15361"/>
    </ligand>
</feature>
<dbReference type="GO" id="GO:0008840">
    <property type="term" value="F:4-hydroxy-tetrahydrodipicolinate synthase activity"/>
    <property type="evidence" value="ECO:0007669"/>
    <property type="project" value="UniProtKB-UniRule"/>
</dbReference>
<dbReference type="InterPro" id="IPR005263">
    <property type="entry name" value="DapA"/>
</dbReference>
<comment type="similarity">
    <text evidence="11">Belongs to the DapA family.</text>
</comment>
<dbReference type="PROSITE" id="PS00665">
    <property type="entry name" value="DHDPS_1"/>
    <property type="match status" value="1"/>
</dbReference>
<dbReference type="GO" id="GO:0005829">
    <property type="term" value="C:cytosol"/>
    <property type="evidence" value="ECO:0007669"/>
    <property type="project" value="TreeGrafter"/>
</dbReference>
<accession>A0A0M2SXW5</accession>
<keyword evidence="4" id="KW-0028">Amino-acid biosynthesis</keyword>
<comment type="function">
    <text evidence="1">Catalyzes the condensation of (S)-aspartate-beta-semialdehyde [(S)-ASA] and pyruvate to 4-hydroxy-tetrahydrodipicolinate (HTPA).</text>
</comment>
<organism evidence="14 15">
    <name type="scientific">Mesobacillus campisalis</name>
    <dbReference type="NCBI Taxonomy" id="1408103"/>
    <lineage>
        <taxon>Bacteria</taxon>
        <taxon>Bacillati</taxon>
        <taxon>Bacillota</taxon>
        <taxon>Bacilli</taxon>
        <taxon>Bacillales</taxon>
        <taxon>Bacillaceae</taxon>
        <taxon>Mesobacillus</taxon>
    </lineage>
</organism>
<evidence type="ECO:0000256" key="2">
    <source>
        <dbReference type="ARBA" id="ARBA00005120"/>
    </source>
</evidence>
<name>A0A0M2SXW5_9BACI</name>
<evidence type="ECO:0000256" key="4">
    <source>
        <dbReference type="ARBA" id="ARBA00022605"/>
    </source>
</evidence>
<dbReference type="SUPFAM" id="SSF51569">
    <property type="entry name" value="Aldolase"/>
    <property type="match status" value="1"/>
</dbReference>
<dbReference type="EMBL" id="LAYY01000003">
    <property type="protein sequence ID" value="KKK39404.1"/>
    <property type="molecule type" value="Genomic_DNA"/>
</dbReference>
<keyword evidence="15" id="KW-1185">Reference proteome</keyword>
<dbReference type="PROSITE" id="PS00666">
    <property type="entry name" value="DHDPS_2"/>
    <property type="match status" value="1"/>
</dbReference>
<dbReference type="RefSeq" id="WP_046522439.1">
    <property type="nucleotide sequence ID" value="NZ_LAYY01000003.1"/>
</dbReference>
<feature type="active site" description="Schiff-base intermediate with substrate" evidence="12">
    <location>
        <position position="167"/>
    </location>
</feature>
<dbReference type="PANTHER" id="PTHR12128:SF28">
    <property type="entry name" value="2-DEHYDRO-3-DEOXY-D-GLUCONATE ALDOLASE YAGE-RELATED"/>
    <property type="match status" value="1"/>
</dbReference>
<evidence type="ECO:0000256" key="3">
    <source>
        <dbReference type="ARBA" id="ARBA00012086"/>
    </source>
</evidence>
<dbReference type="PIRSF" id="PIRSF001365">
    <property type="entry name" value="DHDPS"/>
    <property type="match status" value="1"/>
</dbReference>
<dbReference type="SMART" id="SM01130">
    <property type="entry name" value="DHDPS"/>
    <property type="match status" value="1"/>
</dbReference>
<keyword evidence="6" id="KW-0457">Lysine biosynthesis</keyword>
<evidence type="ECO:0000256" key="7">
    <source>
        <dbReference type="ARBA" id="ARBA00023239"/>
    </source>
</evidence>
<feature type="active site" description="Proton donor/acceptor" evidence="12">
    <location>
        <position position="138"/>
    </location>
</feature>
<keyword evidence="5" id="KW-0220">Diaminopimelate biosynthesis</keyword>
<evidence type="ECO:0000256" key="11">
    <source>
        <dbReference type="PIRNR" id="PIRNR001365"/>
    </source>
</evidence>
<dbReference type="CDD" id="cd00408">
    <property type="entry name" value="DHDPS-like"/>
    <property type="match status" value="1"/>
</dbReference>